<dbReference type="InterPro" id="IPR029058">
    <property type="entry name" value="AB_hydrolase_fold"/>
</dbReference>
<dbReference type="GO" id="GO:0016042">
    <property type="term" value="P:lipid catabolic process"/>
    <property type="evidence" value="ECO:0007669"/>
    <property type="project" value="InterPro"/>
</dbReference>
<dbReference type="InterPro" id="IPR053228">
    <property type="entry name" value="Stereospecific_Lipase"/>
</dbReference>
<dbReference type="InterPro" id="IPR002918">
    <property type="entry name" value="Lipase_EstA/Esterase_EstB"/>
</dbReference>
<dbReference type="AlphaFoldDB" id="A0A6G7YBQ7"/>
<dbReference type="EMBL" id="CP049866">
    <property type="protein sequence ID" value="QIK74159.1"/>
    <property type="molecule type" value="Genomic_DNA"/>
</dbReference>
<keyword evidence="3" id="KW-1185">Reference proteome</keyword>
<dbReference type="KEGG" id="npi:G7071_00615"/>
<accession>A0A6G7YBQ7</accession>
<dbReference type="SUPFAM" id="SSF53474">
    <property type="entry name" value="alpha/beta-Hydrolases"/>
    <property type="match status" value="1"/>
</dbReference>
<proteinExistence type="predicted"/>
<dbReference type="GO" id="GO:0016787">
    <property type="term" value="F:hydrolase activity"/>
    <property type="evidence" value="ECO:0007669"/>
    <property type="project" value="UniProtKB-KW"/>
</dbReference>
<dbReference type="PANTHER" id="PTHR37574:SF1">
    <property type="entry name" value="LIPASE B"/>
    <property type="match status" value="1"/>
</dbReference>
<gene>
    <name evidence="2" type="ORF">G7071_00615</name>
</gene>
<keyword evidence="2" id="KW-0378">Hydrolase</keyword>
<dbReference type="Gene3D" id="3.40.50.1820">
    <property type="entry name" value="alpha/beta hydrolase"/>
    <property type="match status" value="1"/>
</dbReference>
<dbReference type="PANTHER" id="PTHR37574">
    <property type="entry name" value="LIPASE B"/>
    <property type="match status" value="1"/>
</dbReference>
<dbReference type="RefSeq" id="WP_166313724.1">
    <property type="nucleotide sequence ID" value="NZ_CP049866.1"/>
</dbReference>
<evidence type="ECO:0000313" key="3">
    <source>
        <dbReference type="Proteomes" id="UP000502035"/>
    </source>
</evidence>
<feature type="signal peptide" evidence="1">
    <location>
        <begin position="1"/>
        <end position="27"/>
    </location>
</feature>
<protein>
    <submittedName>
        <fullName evidence="2">Alpha/beta fold hydrolase</fullName>
    </submittedName>
</protein>
<sequence>MRRLLAVLTTSVLLAVAVALAPQPAHAFVGDPVGSNDWACAPTAAQPTPVVLVHGTFGDRRSLLDRISWRLEQRGFCVYSLDYGSRATGPIEESAAQLSTFVDRVLAATGAPKVSMVGHSQGGMMPRYYIKFLGGADKVDDLVGLAASNHGTSRSDSMGDSGSFCYSCTQQAAGSDFLTALNAGDESLGDVSYTNVVTRYDEVVVPFDSGHLAPGPGVTNVVLQDTCGLDLTEHVQIPQDGPAIAWALDALTRPGPADPAFRPSCLP</sequence>
<dbReference type="Proteomes" id="UP000502035">
    <property type="component" value="Chromosome"/>
</dbReference>
<evidence type="ECO:0000313" key="2">
    <source>
        <dbReference type="EMBL" id="QIK74159.1"/>
    </source>
</evidence>
<name>A0A6G7YBQ7_9ACTN</name>
<evidence type="ECO:0000256" key="1">
    <source>
        <dbReference type="SAM" id="SignalP"/>
    </source>
</evidence>
<reference evidence="2 3" key="1">
    <citation type="submission" date="2020-03" db="EMBL/GenBank/DDBJ databases">
        <title>Nocardioides sp. nov., isolated from fish.</title>
        <authorList>
            <person name="Hyun D.-W."/>
            <person name="Bae J.-W."/>
        </authorList>
    </citation>
    <scope>NUCLEOTIDE SEQUENCE [LARGE SCALE GENOMIC DNA]</scope>
    <source>
        <strain evidence="2 3">HDW12A</strain>
    </source>
</reference>
<feature type="chain" id="PRO_5026323117" evidence="1">
    <location>
        <begin position="28"/>
        <end position="267"/>
    </location>
</feature>
<dbReference type="Pfam" id="PF01674">
    <property type="entry name" value="Lipase_2"/>
    <property type="match status" value="1"/>
</dbReference>
<keyword evidence="1" id="KW-0732">Signal</keyword>
<organism evidence="2 3">
    <name type="scientific">Nocardioides piscis</name>
    <dbReference type="NCBI Taxonomy" id="2714938"/>
    <lineage>
        <taxon>Bacteria</taxon>
        <taxon>Bacillati</taxon>
        <taxon>Actinomycetota</taxon>
        <taxon>Actinomycetes</taxon>
        <taxon>Propionibacteriales</taxon>
        <taxon>Nocardioidaceae</taxon>
        <taxon>Nocardioides</taxon>
    </lineage>
</organism>